<feature type="region of interest" description="Disordered" evidence="6">
    <location>
        <begin position="263"/>
        <end position="287"/>
    </location>
</feature>
<dbReference type="PROSITE" id="PS00138">
    <property type="entry name" value="SUBTILASE_SER"/>
    <property type="match status" value="1"/>
</dbReference>
<evidence type="ECO:0000256" key="7">
    <source>
        <dbReference type="SAM" id="SignalP"/>
    </source>
</evidence>
<feature type="active site" description="Charge relay system" evidence="5">
    <location>
        <position position="274"/>
    </location>
</feature>
<dbReference type="InterPro" id="IPR023828">
    <property type="entry name" value="Peptidase_S8_Ser-AS"/>
</dbReference>
<accession>A0ABP7CLZ1</accession>
<feature type="compositionally biased region" description="Polar residues" evidence="6">
    <location>
        <begin position="277"/>
        <end position="287"/>
    </location>
</feature>
<dbReference type="CDD" id="cd04852">
    <property type="entry name" value="Peptidases_S8_3"/>
    <property type="match status" value="1"/>
</dbReference>
<keyword evidence="7" id="KW-0732">Signal</keyword>
<feature type="active site" description="Charge relay system" evidence="5">
    <location>
        <position position="180"/>
    </location>
</feature>
<sequence>MSAGLAVLVSGALALSLTPMASADPTTPPPVALPALATTPGDYIVSLASAPVAAYDGDVKGFAATRPADGRRVNVTGAKAQRYRSYLRTQQDKVAARVGAKPRTRFEIGLAGFTAKLTPTQAKTLATTDGVLSVTKNTLRQATDDRNSVDYLKLSGSNGVWSKLGGTAKAGRGVVVGVLDTGIWPESASFAGDPLKTSPTGKFVPYRSGNRVMMTKSDGGTFSGVCQTGVQFTRSDCSTKLVGARYFGDAWLAGVPAAGRADSEFVSPRDGGGHGSHTASTAAGNNGVQATVDGRDFGKISGVAPAAKIAAYKVLWEAKDPDQSGGLTTDILKGIEAAITDGVDVINYSISGSDDPTDPVELMFLSAASAGIFVSASAGNSGPGASTVAHTSPWVTTVGANTVGPYYGTVTLGNGQKYAGISTSVTTAVGPAPLANAGTLVAATSTAAVATLCGPDSLDPAKAAGKIVVCDRGTYDRVAKSAEVKRAGGIGMVLANPTENSLDGDLHTVPTVHVNPPASAAIKTYAATAGATATLTEGNQSSTSIPYPQIAGFSSRGPSVGTGGDTLKPDLTAPGVATLAAVAPPSNQGRDFDFYSGTSMAAPHVAGLAALWFGQGVKPKWSPMKIKSALMTTAANLVDEDGNAVTDPYVQGAGRVRPDKMTNPGLVYPSGDRDWLGYLEGVGYDTGTGVKAIDPSNYNSPSIAIGSLLKTQTVTRRVTAVKPGLYRAQASIPGVNVSVSPSILSFNAAGETRTFRVTFTNKNAEFDEAASGFLTWKGAGTTVRSPIVVTPKVVDAPDTVAGSGASGSVRFSVTPGVSGAFPITASGLQSGTAQGGDLKAGDQAVLPVTVPSGAKVAQFSVRSPNAAADLDLYVYQVVGGSASLVGQSTTGSPNETVVLKAPAAGSYLAQVVGFSNAPGTTSTPFTFRGASVQSGPGQGNFAVSPANPRATIGQPIALTASWSGLQAGTPYLGWIEYPDGSGTIVTVN</sequence>
<dbReference type="Proteomes" id="UP001500051">
    <property type="component" value="Unassembled WGS sequence"/>
</dbReference>
<evidence type="ECO:0000313" key="13">
    <source>
        <dbReference type="Proteomes" id="UP001500051"/>
    </source>
</evidence>
<dbReference type="Pfam" id="PF02225">
    <property type="entry name" value="PA"/>
    <property type="match status" value="1"/>
</dbReference>
<evidence type="ECO:0000256" key="4">
    <source>
        <dbReference type="ARBA" id="ARBA00022825"/>
    </source>
</evidence>
<gene>
    <name evidence="12" type="ORF">GCM10022204_03320</name>
</gene>
<dbReference type="InterPro" id="IPR000209">
    <property type="entry name" value="Peptidase_S8/S53_dom"/>
</dbReference>
<dbReference type="Pfam" id="PF00082">
    <property type="entry name" value="Peptidase_S8"/>
    <property type="match status" value="1"/>
</dbReference>
<keyword evidence="2 5" id="KW-0645">Protease</keyword>
<feature type="active site" description="Charge relay system" evidence="5">
    <location>
        <position position="599"/>
    </location>
</feature>
<keyword evidence="4 5" id="KW-0720">Serine protease</keyword>
<protein>
    <recommendedName>
        <fullName evidence="14">Serine protease</fullName>
    </recommendedName>
</protein>
<feature type="domain" description="Peptidase S8/S53" evidence="8">
    <location>
        <begin position="171"/>
        <end position="641"/>
    </location>
</feature>
<dbReference type="InterPro" id="IPR034197">
    <property type="entry name" value="Peptidases_S8_3"/>
</dbReference>
<evidence type="ECO:0000313" key="12">
    <source>
        <dbReference type="EMBL" id="GAA3691468.1"/>
    </source>
</evidence>
<evidence type="ECO:0000256" key="1">
    <source>
        <dbReference type="ARBA" id="ARBA00011073"/>
    </source>
</evidence>
<dbReference type="Gene3D" id="3.40.50.200">
    <property type="entry name" value="Peptidase S8/S53 domain"/>
    <property type="match status" value="1"/>
</dbReference>
<evidence type="ECO:0000256" key="6">
    <source>
        <dbReference type="SAM" id="MobiDB-lite"/>
    </source>
</evidence>
<comment type="similarity">
    <text evidence="1 5">Belongs to the peptidase S8 family.</text>
</comment>
<evidence type="ECO:0008006" key="14">
    <source>
        <dbReference type="Google" id="ProtNLM"/>
    </source>
</evidence>
<feature type="signal peptide" evidence="7">
    <location>
        <begin position="1"/>
        <end position="23"/>
    </location>
</feature>
<evidence type="ECO:0000256" key="5">
    <source>
        <dbReference type="PROSITE-ProRule" id="PRU01240"/>
    </source>
</evidence>
<name>A0ABP7CLZ1_9ACTN</name>
<keyword evidence="3 5" id="KW-0378">Hydrolase</keyword>
<dbReference type="Pfam" id="PF17766">
    <property type="entry name" value="fn3_6"/>
    <property type="match status" value="1"/>
</dbReference>
<dbReference type="Gene3D" id="2.60.40.2310">
    <property type="match status" value="1"/>
</dbReference>
<evidence type="ECO:0000256" key="3">
    <source>
        <dbReference type="ARBA" id="ARBA00022801"/>
    </source>
</evidence>
<evidence type="ECO:0000259" key="10">
    <source>
        <dbReference type="Pfam" id="PF05922"/>
    </source>
</evidence>
<dbReference type="InterPro" id="IPR036852">
    <property type="entry name" value="Peptidase_S8/S53_dom_sf"/>
</dbReference>
<dbReference type="PANTHER" id="PTHR10795">
    <property type="entry name" value="PROPROTEIN CONVERTASE SUBTILISIN/KEXIN"/>
    <property type="match status" value="1"/>
</dbReference>
<evidence type="ECO:0000259" key="11">
    <source>
        <dbReference type="Pfam" id="PF17766"/>
    </source>
</evidence>
<feature type="domain" description="Subtilisin-like protease fibronectin type-III" evidence="11">
    <location>
        <begin position="698"/>
        <end position="789"/>
    </location>
</feature>
<comment type="caution">
    <text evidence="12">The sequence shown here is derived from an EMBL/GenBank/DDBJ whole genome shotgun (WGS) entry which is preliminary data.</text>
</comment>
<dbReference type="InterPro" id="IPR041469">
    <property type="entry name" value="Subtilisin-like_FN3"/>
</dbReference>
<dbReference type="InterPro" id="IPR010259">
    <property type="entry name" value="S8pro/Inhibitor_I9"/>
</dbReference>
<dbReference type="Gene3D" id="3.50.30.30">
    <property type="match status" value="1"/>
</dbReference>
<organism evidence="12 13">
    <name type="scientific">Microlunatus aurantiacus</name>
    <dbReference type="NCBI Taxonomy" id="446786"/>
    <lineage>
        <taxon>Bacteria</taxon>
        <taxon>Bacillati</taxon>
        <taxon>Actinomycetota</taxon>
        <taxon>Actinomycetes</taxon>
        <taxon>Propionibacteriales</taxon>
        <taxon>Propionibacteriaceae</taxon>
        <taxon>Microlunatus</taxon>
    </lineage>
</organism>
<reference evidence="13" key="1">
    <citation type="journal article" date="2019" name="Int. J. Syst. Evol. Microbiol.">
        <title>The Global Catalogue of Microorganisms (GCM) 10K type strain sequencing project: providing services to taxonomists for standard genome sequencing and annotation.</title>
        <authorList>
            <consortium name="The Broad Institute Genomics Platform"/>
            <consortium name="The Broad Institute Genome Sequencing Center for Infectious Disease"/>
            <person name="Wu L."/>
            <person name="Ma J."/>
        </authorList>
    </citation>
    <scope>NUCLEOTIDE SEQUENCE [LARGE SCALE GENOMIC DNA]</scope>
    <source>
        <strain evidence="13">JCM 16548</strain>
    </source>
</reference>
<dbReference type="EMBL" id="BAAAYX010000002">
    <property type="protein sequence ID" value="GAA3691468.1"/>
    <property type="molecule type" value="Genomic_DNA"/>
</dbReference>
<proteinExistence type="inferred from homology"/>
<evidence type="ECO:0000259" key="8">
    <source>
        <dbReference type="Pfam" id="PF00082"/>
    </source>
</evidence>
<dbReference type="PROSITE" id="PS51892">
    <property type="entry name" value="SUBTILASE"/>
    <property type="match status" value="1"/>
</dbReference>
<dbReference type="InterPro" id="IPR045051">
    <property type="entry name" value="SBT"/>
</dbReference>
<dbReference type="InterPro" id="IPR015500">
    <property type="entry name" value="Peptidase_S8_subtilisin-rel"/>
</dbReference>
<dbReference type="PRINTS" id="PR00723">
    <property type="entry name" value="SUBTILISIN"/>
</dbReference>
<dbReference type="CDD" id="cd02120">
    <property type="entry name" value="PA_subtilisin_like"/>
    <property type="match status" value="1"/>
</dbReference>
<dbReference type="Pfam" id="PF05922">
    <property type="entry name" value="Inhibitor_I9"/>
    <property type="match status" value="1"/>
</dbReference>
<feature type="chain" id="PRO_5046222530" description="Serine protease" evidence="7">
    <location>
        <begin position="24"/>
        <end position="988"/>
    </location>
</feature>
<dbReference type="SUPFAM" id="SSF52743">
    <property type="entry name" value="Subtilisin-like"/>
    <property type="match status" value="1"/>
</dbReference>
<dbReference type="InterPro" id="IPR003137">
    <property type="entry name" value="PA_domain"/>
</dbReference>
<feature type="domain" description="Inhibitor I9" evidence="10">
    <location>
        <begin position="75"/>
        <end position="141"/>
    </location>
</feature>
<keyword evidence="13" id="KW-1185">Reference proteome</keyword>
<dbReference type="Gene3D" id="2.60.120.380">
    <property type="match status" value="1"/>
</dbReference>
<feature type="domain" description="PA" evidence="9">
    <location>
        <begin position="438"/>
        <end position="517"/>
    </location>
</feature>
<evidence type="ECO:0000259" key="9">
    <source>
        <dbReference type="Pfam" id="PF02225"/>
    </source>
</evidence>
<evidence type="ECO:0000256" key="2">
    <source>
        <dbReference type="ARBA" id="ARBA00022670"/>
    </source>
</evidence>